<organism evidence="1 2">
    <name type="scientific">Mycena chlorophos</name>
    <name type="common">Agaric fungus</name>
    <name type="synonym">Agaricus chlorophos</name>
    <dbReference type="NCBI Taxonomy" id="658473"/>
    <lineage>
        <taxon>Eukaryota</taxon>
        <taxon>Fungi</taxon>
        <taxon>Dikarya</taxon>
        <taxon>Basidiomycota</taxon>
        <taxon>Agaricomycotina</taxon>
        <taxon>Agaricomycetes</taxon>
        <taxon>Agaricomycetidae</taxon>
        <taxon>Agaricales</taxon>
        <taxon>Marasmiineae</taxon>
        <taxon>Mycenaceae</taxon>
        <taxon>Mycena</taxon>
    </lineage>
</organism>
<evidence type="ECO:0000313" key="1">
    <source>
        <dbReference type="EMBL" id="GAT60418.1"/>
    </source>
</evidence>
<reference evidence="1" key="1">
    <citation type="submission" date="2014-09" db="EMBL/GenBank/DDBJ databases">
        <title>Genome sequence of the luminous mushroom Mycena chlorophos for searching fungal bioluminescence genes.</title>
        <authorList>
            <person name="Tanaka Y."/>
            <person name="Kasuga D."/>
            <person name="Oba Y."/>
            <person name="Hase S."/>
            <person name="Sato K."/>
            <person name="Oba Y."/>
            <person name="Sakakibara Y."/>
        </authorList>
    </citation>
    <scope>NUCLEOTIDE SEQUENCE</scope>
</reference>
<dbReference type="Proteomes" id="UP000815677">
    <property type="component" value="Unassembled WGS sequence"/>
</dbReference>
<keyword evidence="2" id="KW-1185">Reference proteome</keyword>
<gene>
    <name evidence="1" type="ORF">MCHLO_16555</name>
</gene>
<evidence type="ECO:0000313" key="2">
    <source>
        <dbReference type="Proteomes" id="UP000815677"/>
    </source>
</evidence>
<accession>A0ABQ0MAR4</accession>
<name>A0ABQ0MAR4_MYCCL</name>
<protein>
    <submittedName>
        <fullName evidence="1">Uncharacterized protein</fullName>
    </submittedName>
</protein>
<dbReference type="EMBL" id="DF849943">
    <property type="protein sequence ID" value="GAT60418.1"/>
    <property type="molecule type" value="Genomic_DNA"/>
</dbReference>
<sequence length="116" mass="13298">MEVQDGRGMKLEEAACILLPVFLGPEQGASLVARDCRSLRGGIAPLEAQRPWIRTERRACNLDLYFAREQNGIAELERTGRRPRRRRHLDSIQSSRNAFRSTDVVWLRTEYTSAAR</sequence>
<proteinExistence type="predicted"/>